<keyword evidence="2" id="KW-0315">Glutamine amidotransferase</keyword>
<gene>
    <name evidence="2" type="ORF">CU669_16340</name>
</gene>
<dbReference type="NCBIfam" id="NF005458">
    <property type="entry name" value="PRK07053.1"/>
    <property type="match status" value="1"/>
</dbReference>
<dbReference type="GO" id="GO:0005829">
    <property type="term" value="C:cytosol"/>
    <property type="evidence" value="ECO:0007669"/>
    <property type="project" value="TreeGrafter"/>
</dbReference>
<dbReference type="Proteomes" id="UP000251075">
    <property type="component" value="Unassembled WGS sequence"/>
</dbReference>
<dbReference type="PANTHER" id="PTHR42695">
    <property type="entry name" value="GLUTAMINE AMIDOTRANSFERASE YLR126C-RELATED"/>
    <property type="match status" value="1"/>
</dbReference>
<dbReference type="GO" id="GO:0016740">
    <property type="term" value="F:transferase activity"/>
    <property type="evidence" value="ECO:0007669"/>
    <property type="project" value="UniProtKB-KW"/>
</dbReference>
<dbReference type="AlphaFoldDB" id="A0A364NUT3"/>
<dbReference type="RefSeq" id="WP_112146654.1">
    <property type="nucleotide sequence ID" value="NZ_PGTO01000016.1"/>
</dbReference>
<dbReference type="InterPro" id="IPR017926">
    <property type="entry name" value="GATASE"/>
</dbReference>
<comment type="caution">
    <text evidence="2">The sequence shown here is derived from an EMBL/GenBank/DDBJ whole genome shotgun (WGS) entry which is preliminary data.</text>
</comment>
<name>A0A364NUT3_9PROT</name>
<evidence type="ECO:0000259" key="1">
    <source>
        <dbReference type="Pfam" id="PF00117"/>
    </source>
</evidence>
<feature type="domain" description="Glutamine amidotransferase" evidence="1">
    <location>
        <begin position="44"/>
        <end position="180"/>
    </location>
</feature>
<reference evidence="2 3" key="1">
    <citation type="submission" date="2017-11" db="EMBL/GenBank/DDBJ databases">
        <title>Draft genome sequence of magnetotactic bacterium Magnetospirillum kuznetsovii LBB-42.</title>
        <authorList>
            <person name="Grouzdev D.S."/>
            <person name="Rysina M.S."/>
            <person name="Baslerov R.V."/>
            <person name="Koziaeva V."/>
        </authorList>
    </citation>
    <scope>NUCLEOTIDE SEQUENCE [LARGE SCALE GENOMIC DNA]</scope>
    <source>
        <strain evidence="2 3">LBB-42</strain>
    </source>
</reference>
<dbReference type="Pfam" id="PF00117">
    <property type="entry name" value="GATase"/>
    <property type="match status" value="1"/>
</dbReference>
<dbReference type="EMBL" id="PGTO01000016">
    <property type="protein sequence ID" value="RAU20841.1"/>
    <property type="molecule type" value="Genomic_DNA"/>
</dbReference>
<dbReference type="OrthoDB" id="7365442at2"/>
<dbReference type="PANTHER" id="PTHR42695:SF5">
    <property type="entry name" value="GLUTAMINE AMIDOTRANSFERASE YLR126C-RELATED"/>
    <property type="match status" value="1"/>
</dbReference>
<accession>A0A364NUT3</accession>
<sequence>MKTCIAIRHVAFEDLGSFEQPLGDAGFAIQYREAGWDELDAVDPLSPDLMVVLGGPIGAYEDEAYPFIAHELALIEARLRSGKPIIGICLGAQLMARALGAKVYPNGGVKEIGWSALSLSEAGKSSSLAVLDGVPVLHWHGDTFDLPDGATLLASTPVTRNQAFCWGKAAVGLQFHVEATELGLERWFIGHANEISSVAGLSVPALRAETRRCASALEECGPEVLTRFLSDIVLG</sequence>
<organism evidence="2 3">
    <name type="scientific">Paramagnetospirillum kuznetsovii</name>
    <dbReference type="NCBI Taxonomy" id="2053833"/>
    <lineage>
        <taxon>Bacteria</taxon>
        <taxon>Pseudomonadati</taxon>
        <taxon>Pseudomonadota</taxon>
        <taxon>Alphaproteobacteria</taxon>
        <taxon>Rhodospirillales</taxon>
        <taxon>Magnetospirillaceae</taxon>
        <taxon>Paramagnetospirillum</taxon>
    </lineage>
</organism>
<dbReference type="InterPro" id="IPR044992">
    <property type="entry name" value="ChyE-like"/>
</dbReference>
<dbReference type="Gene3D" id="3.40.50.880">
    <property type="match status" value="1"/>
</dbReference>
<dbReference type="SUPFAM" id="SSF52317">
    <property type="entry name" value="Class I glutamine amidotransferase-like"/>
    <property type="match status" value="1"/>
</dbReference>
<protein>
    <submittedName>
        <fullName evidence="2">Glutamine amidotransferase</fullName>
    </submittedName>
</protein>
<dbReference type="InterPro" id="IPR029062">
    <property type="entry name" value="Class_I_gatase-like"/>
</dbReference>
<evidence type="ECO:0000313" key="2">
    <source>
        <dbReference type="EMBL" id="RAU20841.1"/>
    </source>
</evidence>
<proteinExistence type="predicted"/>
<dbReference type="CDD" id="cd01741">
    <property type="entry name" value="GATase1_1"/>
    <property type="match status" value="1"/>
</dbReference>
<keyword evidence="3" id="KW-1185">Reference proteome</keyword>
<dbReference type="PROSITE" id="PS51273">
    <property type="entry name" value="GATASE_TYPE_1"/>
    <property type="match status" value="1"/>
</dbReference>
<keyword evidence="2" id="KW-0808">Transferase</keyword>
<evidence type="ECO:0000313" key="3">
    <source>
        <dbReference type="Proteomes" id="UP000251075"/>
    </source>
</evidence>